<gene>
    <name evidence="1" type="ORF">GCM10007874_02840</name>
</gene>
<dbReference type="RefSeq" id="WP_284310094.1">
    <property type="nucleotide sequence ID" value="NZ_BSPC01000005.1"/>
</dbReference>
<organism evidence="1 2">
    <name type="scientific">Labrys miyagiensis</name>
    <dbReference type="NCBI Taxonomy" id="346912"/>
    <lineage>
        <taxon>Bacteria</taxon>
        <taxon>Pseudomonadati</taxon>
        <taxon>Pseudomonadota</taxon>
        <taxon>Alphaproteobacteria</taxon>
        <taxon>Hyphomicrobiales</taxon>
        <taxon>Xanthobacteraceae</taxon>
        <taxon>Labrys</taxon>
    </lineage>
</organism>
<dbReference type="InterPro" id="IPR014347">
    <property type="entry name" value="Tautomerase/MIF_sf"/>
</dbReference>
<evidence type="ECO:0000313" key="1">
    <source>
        <dbReference type="EMBL" id="GLS17269.1"/>
    </source>
</evidence>
<name>A0ABQ6CBS8_9HYPH</name>
<sequence>MPITLTIPEGLLDPQAQSQAFAELTDALLEVAELTGNSFMTANVVGSLNVLPRHHVFAGGKPAPAAFVELKLPEIALATPEAKRAFIEAATDIVEKAAGGRLRRDHIWTNIVYAAEGAWGIAGQAYAGSDLVAAVQQSAAQHFA</sequence>
<evidence type="ECO:0008006" key="3">
    <source>
        <dbReference type="Google" id="ProtNLM"/>
    </source>
</evidence>
<accession>A0ABQ6CBS8</accession>
<dbReference type="Proteomes" id="UP001156882">
    <property type="component" value="Unassembled WGS sequence"/>
</dbReference>
<comment type="caution">
    <text evidence="1">The sequence shown here is derived from an EMBL/GenBank/DDBJ whole genome shotgun (WGS) entry which is preliminary data.</text>
</comment>
<dbReference type="SUPFAM" id="SSF55331">
    <property type="entry name" value="Tautomerase/MIF"/>
    <property type="match status" value="1"/>
</dbReference>
<protein>
    <recommendedName>
        <fullName evidence="3">Tautomerase enzyme</fullName>
    </recommendedName>
</protein>
<proteinExistence type="predicted"/>
<keyword evidence="2" id="KW-1185">Reference proteome</keyword>
<evidence type="ECO:0000313" key="2">
    <source>
        <dbReference type="Proteomes" id="UP001156882"/>
    </source>
</evidence>
<dbReference type="EMBL" id="BSPC01000005">
    <property type="protein sequence ID" value="GLS17269.1"/>
    <property type="molecule type" value="Genomic_DNA"/>
</dbReference>
<reference evidence="2" key="1">
    <citation type="journal article" date="2019" name="Int. J. Syst. Evol. Microbiol.">
        <title>The Global Catalogue of Microorganisms (GCM) 10K type strain sequencing project: providing services to taxonomists for standard genome sequencing and annotation.</title>
        <authorList>
            <consortium name="The Broad Institute Genomics Platform"/>
            <consortium name="The Broad Institute Genome Sequencing Center for Infectious Disease"/>
            <person name="Wu L."/>
            <person name="Ma J."/>
        </authorList>
    </citation>
    <scope>NUCLEOTIDE SEQUENCE [LARGE SCALE GENOMIC DNA]</scope>
    <source>
        <strain evidence="2">NBRC 101365</strain>
    </source>
</reference>
<dbReference type="Gene3D" id="3.30.429.10">
    <property type="entry name" value="Macrophage Migration Inhibitory Factor"/>
    <property type="match status" value="1"/>
</dbReference>